<dbReference type="AlphaFoldDB" id="A0A7X4W8B0"/>
<dbReference type="InterPro" id="IPR020084">
    <property type="entry name" value="NUDIX_hydrolase_CS"/>
</dbReference>
<gene>
    <name evidence="5" type="ORF">CAG72_01820</name>
</gene>
<evidence type="ECO:0000256" key="1">
    <source>
        <dbReference type="ARBA" id="ARBA00001946"/>
    </source>
</evidence>
<comment type="caution">
    <text evidence="5">The sequence shown here is derived from an EMBL/GenBank/DDBJ whole genome shotgun (WGS) entry which is preliminary data.</text>
</comment>
<dbReference type="Pfam" id="PF00293">
    <property type="entry name" value="NUDIX"/>
    <property type="match status" value="1"/>
</dbReference>
<accession>A0A7X4W8B0</accession>
<dbReference type="PROSITE" id="PS51462">
    <property type="entry name" value="NUDIX"/>
    <property type="match status" value="1"/>
</dbReference>
<feature type="domain" description="Nudix hydrolase" evidence="4">
    <location>
        <begin position="2"/>
        <end position="132"/>
    </location>
</feature>
<dbReference type="EMBL" id="WXWW01000036">
    <property type="protein sequence ID" value="NAW63943.1"/>
    <property type="molecule type" value="Genomic_DNA"/>
</dbReference>
<proteinExistence type="inferred from homology"/>
<evidence type="ECO:0000313" key="5">
    <source>
        <dbReference type="EMBL" id="NAW63943.1"/>
    </source>
</evidence>
<dbReference type="RefSeq" id="WP_161442441.1">
    <property type="nucleotide sequence ID" value="NZ_WXWW01000036.1"/>
</dbReference>
<protein>
    <submittedName>
        <fullName evidence="5">NUDIX domain-containing protein</fullName>
    </submittedName>
</protein>
<dbReference type="PRINTS" id="PR00502">
    <property type="entry name" value="NUDIXFAMILY"/>
</dbReference>
<dbReference type="Proteomes" id="UP000465712">
    <property type="component" value="Unassembled WGS sequence"/>
</dbReference>
<evidence type="ECO:0000256" key="2">
    <source>
        <dbReference type="ARBA" id="ARBA00022801"/>
    </source>
</evidence>
<dbReference type="PANTHER" id="PTHR43046:SF14">
    <property type="entry name" value="MUTT_NUDIX FAMILY PROTEIN"/>
    <property type="match status" value="1"/>
</dbReference>
<dbReference type="InterPro" id="IPR000086">
    <property type="entry name" value="NUDIX_hydrolase_dom"/>
</dbReference>
<evidence type="ECO:0000313" key="6">
    <source>
        <dbReference type="Proteomes" id="UP000465712"/>
    </source>
</evidence>
<dbReference type="SUPFAM" id="SSF55811">
    <property type="entry name" value="Nudix"/>
    <property type="match status" value="1"/>
</dbReference>
<dbReference type="PROSITE" id="PS00893">
    <property type="entry name" value="NUDIX_BOX"/>
    <property type="match status" value="1"/>
</dbReference>
<reference evidence="5 6" key="1">
    <citation type="submission" date="2017-05" db="EMBL/GenBank/DDBJ databases">
        <title>High clonality and local adaptation shapes Vibrionaceae linages within an endangered oasis.</title>
        <authorList>
            <person name="Vazquez-Rosas-Landa M."/>
        </authorList>
    </citation>
    <scope>NUCLEOTIDE SEQUENCE [LARGE SCALE GENOMIC DNA]</scope>
    <source>
        <strain evidence="5 6">P46_P4S1P180</strain>
    </source>
</reference>
<comment type="similarity">
    <text evidence="3">Belongs to the Nudix hydrolase family.</text>
</comment>
<evidence type="ECO:0000256" key="3">
    <source>
        <dbReference type="RuleBase" id="RU003476"/>
    </source>
</evidence>
<name>A0A7X4W8B0_9GAMM</name>
<dbReference type="PANTHER" id="PTHR43046">
    <property type="entry name" value="GDP-MANNOSE MANNOSYL HYDROLASE"/>
    <property type="match status" value="1"/>
</dbReference>
<dbReference type="Gene3D" id="3.90.79.10">
    <property type="entry name" value="Nucleoside Triphosphate Pyrophosphohydrolase"/>
    <property type="match status" value="1"/>
</dbReference>
<evidence type="ECO:0000259" key="4">
    <source>
        <dbReference type="PROSITE" id="PS51462"/>
    </source>
</evidence>
<dbReference type="InterPro" id="IPR020476">
    <property type="entry name" value="Nudix_hydrolase"/>
</dbReference>
<keyword evidence="2 3" id="KW-0378">Hydrolase</keyword>
<dbReference type="InterPro" id="IPR015797">
    <property type="entry name" value="NUDIX_hydrolase-like_dom_sf"/>
</dbReference>
<sequence length="144" mass="15788">MGLHYASRALIEVQGKVLLVKRVGEAFTFLPGGHVDAGEAAVQAVAREIREETGLTAEIGDLIGIAENDWQENGQRQTEIALVFRARLLGIDTLAAIASKELHLEFIWADKSQLDAHQLHPVALRDIIRDDTCQYQGFVASDLA</sequence>
<dbReference type="GO" id="GO:0016787">
    <property type="term" value="F:hydrolase activity"/>
    <property type="evidence" value="ECO:0007669"/>
    <property type="project" value="UniProtKB-KW"/>
</dbReference>
<comment type="cofactor">
    <cofactor evidence="1">
        <name>Mg(2+)</name>
        <dbReference type="ChEBI" id="CHEBI:18420"/>
    </cofactor>
</comment>
<organism evidence="5 6">
    <name type="scientific">Photobacterium halotolerans</name>
    <dbReference type="NCBI Taxonomy" id="265726"/>
    <lineage>
        <taxon>Bacteria</taxon>
        <taxon>Pseudomonadati</taxon>
        <taxon>Pseudomonadota</taxon>
        <taxon>Gammaproteobacteria</taxon>
        <taxon>Vibrionales</taxon>
        <taxon>Vibrionaceae</taxon>
        <taxon>Photobacterium</taxon>
    </lineage>
</organism>